<keyword evidence="3" id="KW-1133">Transmembrane helix</keyword>
<dbReference type="EMBL" id="JADLZT010000007">
    <property type="protein sequence ID" value="MBF6025086.1"/>
    <property type="molecule type" value="Genomic_DNA"/>
</dbReference>
<dbReference type="Pfam" id="PF25954">
    <property type="entry name" value="Beta-barrel_RND_2"/>
    <property type="match status" value="1"/>
</dbReference>
<keyword evidence="3" id="KW-0812">Transmembrane</keyword>
<dbReference type="PANTHER" id="PTHR30386:SF24">
    <property type="entry name" value="MULTIDRUG RESISTANCE EFFLUX PUMP"/>
    <property type="match status" value="1"/>
</dbReference>
<dbReference type="InterPro" id="IPR058792">
    <property type="entry name" value="Beta-barrel_RND_2"/>
</dbReference>
<dbReference type="PANTHER" id="PTHR30386">
    <property type="entry name" value="MEMBRANE FUSION SUBUNIT OF EMRAB-TOLC MULTIDRUG EFFLUX PUMP"/>
    <property type="match status" value="1"/>
</dbReference>
<evidence type="ECO:0000259" key="4">
    <source>
        <dbReference type="Pfam" id="PF25917"/>
    </source>
</evidence>
<comment type="similarity">
    <text evidence="1">Belongs to the membrane fusion protein (MFP) (TC 8.A.1) family.</text>
</comment>
<evidence type="ECO:0000256" key="3">
    <source>
        <dbReference type="SAM" id="Phobius"/>
    </source>
</evidence>
<dbReference type="Pfam" id="PF25917">
    <property type="entry name" value="BSH_RND"/>
    <property type="match status" value="1"/>
</dbReference>
<evidence type="ECO:0000256" key="2">
    <source>
        <dbReference type="SAM" id="Coils"/>
    </source>
</evidence>
<evidence type="ECO:0000313" key="7">
    <source>
        <dbReference type="Proteomes" id="UP001429984"/>
    </source>
</evidence>
<proteinExistence type="inferred from homology"/>
<feature type="coiled-coil region" evidence="2">
    <location>
        <begin position="193"/>
        <end position="227"/>
    </location>
</feature>
<dbReference type="Gene3D" id="2.40.50.100">
    <property type="match status" value="1"/>
</dbReference>
<keyword evidence="7" id="KW-1185">Reference proteome</keyword>
<feature type="transmembrane region" description="Helical" evidence="3">
    <location>
        <begin position="27"/>
        <end position="48"/>
    </location>
</feature>
<keyword evidence="2" id="KW-0175">Coiled coil</keyword>
<name>A0ABS0BBH9_9GAMM</name>
<protein>
    <submittedName>
        <fullName evidence="6">HlyD family secretion protein</fullName>
    </submittedName>
</protein>
<evidence type="ECO:0000313" key="6">
    <source>
        <dbReference type="EMBL" id="MBF6025086.1"/>
    </source>
</evidence>
<evidence type="ECO:0000256" key="1">
    <source>
        <dbReference type="ARBA" id="ARBA00009477"/>
    </source>
</evidence>
<comment type="caution">
    <text evidence="6">The sequence shown here is derived from an EMBL/GenBank/DDBJ whole genome shotgun (WGS) entry which is preliminary data.</text>
</comment>
<keyword evidence="3" id="KW-0472">Membrane</keyword>
<accession>A0ABS0BBH9</accession>
<dbReference type="Gene3D" id="2.40.30.170">
    <property type="match status" value="1"/>
</dbReference>
<gene>
    <name evidence="6" type="ORF">IU514_13725</name>
</gene>
<organism evidence="6 7">
    <name type="scientific">Lysobacter niastensis</name>
    <dbReference type="NCBI Taxonomy" id="380629"/>
    <lineage>
        <taxon>Bacteria</taxon>
        <taxon>Pseudomonadati</taxon>
        <taxon>Pseudomonadota</taxon>
        <taxon>Gammaproteobacteria</taxon>
        <taxon>Lysobacterales</taxon>
        <taxon>Lysobacteraceae</taxon>
        <taxon>Lysobacter</taxon>
    </lineage>
</organism>
<feature type="domain" description="CusB-like beta-barrel" evidence="5">
    <location>
        <begin position="267"/>
        <end position="310"/>
    </location>
</feature>
<reference evidence="6 7" key="1">
    <citation type="submission" date="2020-11" db="EMBL/GenBank/DDBJ databases">
        <title>Draft Genome Sequence and Secondary Metabolite Biosynthetic Potential of the Lysobacter niastensis Type strain DSM 18481.</title>
        <authorList>
            <person name="Turrini P."/>
            <person name="Artuso I."/>
            <person name="Tescari M."/>
            <person name="Lugli G.A."/>
            <person name="Frangipani E."/>
            <person name="Ventura M."/>
            <person name="Visca P."/>
        </authorList>
    </citation>
    <scope>NUCLEOTIDE SEQUENCE [LARGE SCALE GENOMIC DNA]</scope>
    <source>
        <strain evidence="6 7">DSM 18481</strain>
    </source>
</reference>
<dbReference type="InterPro" id="IPR058625">
    <property type="entry name" value="MdtA-like_BSH"/>
</dbReference>
<dbReference type="SUPFAM" id="SSF111369">
    <property type="entry name" value="HlyD-like secretion proteins"/>
    <property type="match status" value="2"/>
</dbReference>
<dbReference type="RefSeq" id="WP_194931693.1">
    <property type="nucleotide sequence ID" value="NZ_JADLZT010000007.1"/>
</dbReference>
<sequence>MSNLSAVGTVTPDTEAVQAPRWNRRRLAWATLAAVALLAGGAYAVHWWNVDRYIEDTDDAYVGGDVTVIAPRVSGYITRMAVHDNQRVRAGDLLFRIDDRDFRAALAKAEGAVAAQEALLGNLEATAHLQDAVVQQAQASVGAADAEAVRSRDDQARYSVLARQLAVSLESAQRADATYRTAIANTQHAQAGLVAARRQIEVIASQKRQAEAALLQAKAERDAARLLLGYTEVRAPVDGVVGNRRARLGAYAAAGTQSLAIVPSRGLWVDANFKEDQLAHMREGARVEIRADVLPGRIFHGRLSSLAPATGAQFSVLPPENATGNFTKIVQRVPVRIVLDARDGTLGLLRPGLSVVAEVDTRGGQGAGMP</sequence>
<dbReference type="Proteomes" id="UP001429984">
    <property type="component" value="Unassembled WGS sequence"/>
</dbReference>
<feature type="domain" description="Multidrug resistance protein MdtA-like barrel-sandwich hybrid" evidence="4">
    <location>
        <begin position="69"/>
        <end position="262"/>
    </location>
</feature>
<dbReference type="InterPro" id="IPR050739">
    <property type="entry name" value="MFP"/>
</dbReference>
<evidence type="ECO:0000259" key="5">
    <source>
        <dbReference type="Pfam" id="PF25954"/>
    </source>
</evidence>